<feature type="domain" description="OmpR/PhoB-type" evidence="5">
    <location>
        <begin position="1"/>
        <end position="94"/>
    </location>
</feature>
<dbReference type="EMBL" id="CP002299">
    <property type="protein sequence ID" value="ADP85029.1"/>
    <property type="molecule type" value="Genomic_DNA"/>
</dbReference>
<dbReference type="KEGG" id="fri:FraEuI1c_7064"/>
<dbReference type="OrthoDB" id="134985at2"/>
<dbReference type="InterPro" id="IPR036388">
    <property type="entry name" value="WH-like_DNA-bd_sf"/>
</dbReference>
<dbReference type="InParanoid" id="E3IXC9"/>
<dbReference type="PROSITE" id="PS51755">
    <property type="entry name" value="OMPR_PHOB"/>
    <property type="match status" value="1"/>
</dbReference>
<evidence type="ECO:0000256" key="2">
    <source>
        <dbReference type="ARBA" id="ARBA00023125"/>
    </source>
</evidence>
<keyword evidence="2 3" id="KW-0238">DNA-binding</keyword>
<evidence type="ECO:0000256" key="4">
    <source>
        <dbReference type="SAM" id="MobiDB-lite"/>
    </source>
</evidence>
<dbReference type="InterPro" id="IPR005158">
    <property type="entry name" value="BTAD"/>
</dbReference>
<protein>
    <submittedName>
        <fullName evidence="6">Transcriptional regulator, SARP family</fullName>
    </submittedName>
</protein>
<dbReference type="GO" id="GO:0003677">
    <property type="term" value="F:DNA binding"/>
    <property type="evidence" value="ECO:0007669"/>
    <property type="project" value="UniProtKB-UniRule"/>
</dbReference>
<feature type="DNA-binding region" description="OmpR/PhoB-type" evidence="3">
    <location>
        <begin position="1"/>
        <end position="94"/>
    </location>
</feature>
<dbReference type="SMART" id="SM01043">
    <property type="entry name" value="BTAD"/>
    <property type="match status" value="1"/>
</dbReference>
<evidence type="ECO:0000256" key="3">
    <source>
        <dbReference type="PROSITE-ProRule" id="PRU01091"/>
    </source>
</evidence>
<evidence type="ECO:0000259" key="5">
    <source>
        <dbReference type="PROSITE" id="PS51755"/>
    </source>
</evidence>
<dbReference type="HOGENOM" id="CLU_859844_0_0_11"/>
<organism evidence="6 7">
    <name type="scientific">Pseudofrankia inefficax (strain DSM 45817 / CECT 9037 / DDB 130130 / EuI1c)</name>
    <name type="common">Frankia inefficax</name>
    <dbReference type="NCBI Taxonomy" id="298654"/>
    <lineage>
        <taxon>Bacteria</taxon>
        <taxon>Bacillati</taxon>
        <taxon>Actinomycetota</taxon>
        <taxon>Actinomycetes</taxon>
        <taxon>Frankiales</taxon>
        <taxon>Frankiaceae</taxon>
        <taxon>Pseudofrankia</taxon>
    </lineage>
</organism>
<evidence type="ECO:0000256" key="1">
    <source>
        <dbReference type="ARBA" id="ARBA00005820"/>
    </source>
</evidence>
<dbReference type="InterPro" id="IPR051677">
    <property type="entry name" value="AfsR-DnrI-RedD_regulator"/>
</dbReference>
<dbReference type="PANTHER" id="PTHR35807">
    <property type="entry name" value="TRANSCRIPTIONAL REGULATOR REDD-RELATED"/>
    <property type="match status" value="1"/>
</dbReference>
<sequence length="323" mass="35027">MSGLDVSLLGEVTIRHNDVALPCPSTKALELLGFLITRRDHPLARDSVADALWPDERPEATRRQLRQALWRLRGALAGAPFLRTARGGRLEVDVTAFASVDLVLLEEAHAETADVAGTQLSDRQAERLEIAVAGYGGDFLAGCHQDWCMPERTRAREIHMSLRDQLIGYCEPRRLVARALAHGRAVLEREPARETTHRLLMRLHHRSGDRAAALRQYGQCVEALAAEYDVGPSALTTQLHRRIREDDGARDGAERPSAGDDREDCDERGDGGGRGSRPEIAALHERLGEIQASLDILLLAIGHGAGAGAGAGRGAGSPVGRPE</sequence>
<dbReference type="STRING" id="298654.FraEuI1c_7064"/>
<keyword evidence="7" id="KW-1185">Reference proteome</keyword>
<feature type="compositionally biased region" description="Basic and acidic residues" evidence="4">
    <location>
        <begin position="243"/>
        <end position="260"/>
    </location>
</feature>
<dbReference type="SUPFAM" id="SSF48452">
    <property type="entry name" value="TPR-like"/>
    <property type="match status" value="1"/>
</dbReference>
<proteinExistence type="inferred from homology"/>
<dbReference type="Gene3D" id="1.10.10.10">
    <property type="entry name" value="Winged helix-like DNA-binding domain superfamily/Winged helix DNA-binding domain"/>
    <property type="match status" value="1"/>
</dbReference>
<gene>
    <name evidence="6" type="ordered locus">FraEuI1c_7064</name>
</gene>
<comment type="similarity">
    <text evidence="1">Belongs to the AfsR/DnrI/RedD regulatory family.</text>
</comment>
<feature type="region of interest" description="Disordered" evidence="4">
    <location>
        <begin position="242"/>
        <end position="278"/>
    </location>
</feature>
<dbReference type="GO" id="GO:0000160">
    <property type="term" value="P:phosphorelay signal transduction system"/>
    <property type="evidence" value="ECO:0007669"/>
    <property type="project" value="InterPro"/>
</dbReference>
<dbReference type="eggNOG" id="COG3629">
    <property type="taxonomic scope" value="Bacteria"/>
</dbReference>
<dbReference type="Pfam" id="PF03704">
    <property type="entry name" value="BTAD"/>
    <property type="match status" value="1"/>
</dbReference>
<dbReference type="AlphaFoldDB" id="E3IXC9"/>
<dbReference type="GO" id="GO:0006355">
    <property type="term" value="P:regulation of DNA-templated transcription"/>
    <property type="evidence" value="ECO:0007669"/>
    <property type="project" value="InterPro"/>
</dbReference>
<evidence type="ECO:0000313" key="6">
    <source>
        <dbReference type="EMBL" id="ADP85029.1"/>
    </source>
</evidence>
<reference evidence="6 7" key="1">
    <citation type="submission" date="2010-10" db="EMBL/GenBank/DDBJ databases">
        <title>Complete sequence of Frankia sp. EuI1c.</title>
        <authorList>
            <consortium name="US DOE Joint Genome Institute"/>
            <person name="Lucas S."/>
            <person name="Copeland A."/>
            <person name="Lapidus A."/>
            <person name="Cheng J.-F."/>
            <person name="Bruce D."/>
            <person name="Goodwin L."/>
            <person name="Pitluck S."/>
            <person name="Chertkov O."/>
            <person name="Detter J.C."/>
            <person name="Han C."/>
            <person name="Tapia R."/>
            <person name="Land M."/>
            <person name="Hauser L."/>
            <person name="Jeffries C."/>
            <person name="Kyrpides N."/>
            <person name="Ivanova N."/>
            <person name="Mikhailova N."/>
            <person name="Beauchemin N."/>
            <person name="Sen A."/>
            <person name="Sur S.A."/>
            <person name="Gtari M."/>
            <person name="Wall L."/>
            <person name="Tisa L."/>
            <person name="Woyke T."/>
        </authorList>
    </citation>
    <scope>NUCLEOTIDE SEQUENCE [LARGE SCALE GENOMIC DNA]</scope>
    <source>
        <strain evidence="7">DSM 45817 / CECT 9037 / EuI1c</strain>
    </source>
</reference>
<dbReference type="Gene3D" id="1.25.40.10">
    <property type="entry name" value="Tetratricopeptide repeat domain"/>
    <property type="match status" value="1"/>
</dbReference>
<dbReference type="InterPro" id="IPR011990">
    <property type="entry name" value="TPR-like_helical_dom_sf"/>
</dbReference>
<evidence type="ECO:0000313" key="7">
    <source>
        <dbReference type="Proteomes" id="UP000002484"/>
    </source>
</evidence>
<dbReference type="InterPro" id="IPR001867">
    <property type="entry name" value="OmpR/PhoB-type_DNA-bd"/>
</dbReference>
<dbReference type="Proteomes" id="UP000002484">
    <property type="component" value="Chromosome"/>
</dbReference>
<accession>E3IXC9</accession>
<name>E3IXC9_PSEI1</name>